<dbReference type="AlphaFoldDB" id="A0A914VAJ0"/>
<name>A0A914VAJ0_9BILA</name>
<accession>A0A914VAJ0</accession>
<dbReference type="Proteomes" id="UP000887566">
    <property type="component" value="Unplaced"/>
</dbReference>
<sequence length="250" mass="28249">MWQHHFGDHSFWRRGSMYRGHAAPAFLGFENQDLSNITYGDVHIPSITLKEIPVQREQLRLKLSYGSKKVTTFNAHADLSTKEVTKSGFSLVWQPTESSGSASIVKFPFEKRCPKDLLIELDLFDKVFLQKKDMVKLYGRTPLEELLPPSNSKLAQNIAHVQLKTKEGEAELKARVNVTTTLSLSRELQLMVGEFVQQELVVHSRMWDMCHAGALNRCAVQPGHKVHVGTHTLMDARDGAKYTVQVVHSA</sequence>
<keyword evidence="1" id="KW-1185">Reference proteome</keyword>
<evidence type="ECO:0000313" key="1">
    <source>
        <dbReference type="Proteomes" id="UP000887566"/>
    </source>
</evidence>
<proteinExistence type="predicted"/>
<protein>
    <submittedName>
        <fullName evidence="2">Uncharacterized protein</fullName>
    </submittedName>
</protein>
<organism evidence="1 2">
    <name type="scientific">Plectus sambesii</name>
    <dbReference type="NCBI Taxonomy" id="2011161"/>
    <lineage>
        <taxon>Eukaryota</taxon>
        <taxon>Metazoa</taxon>
        <taxon>Ecdysozoa</taxon>
        <taxon>Nematoda</taxon>
        <taxon>Chromadorea</taxon>
        <taxon>Plectida</taxon>
        <taxon>Plectina</taxon>
        <taxon>Plectoidea</taxon>
        <taxon>Plectidae</taxon>
        <taxon>Plectus</taxon>
    </lineage>
</organism>
<dbReference type="WBParaSite" id="PSAMB.scaffold17267size1162.g37208.t1">
    <property type="protein sequence ID" value="PSAMB.scaffold17267size1162.g37208.t1"/>
    <property type="gene ID" value="PSAMB.scaffold17267size1162.g37208"/>
</dbReference>
<reference evidence="2" key="1">
    <citation type="submission" date="2022-11" db="UniProtKB">
        <authorList>
            <consortium name="WormBaseParasite"/>
        </authorList>
    </citation>
    <scope>IDENTIFICATION</scope>
</reference>
<evidence type="ECO:0000313" key="2">
    <source>
        <dbReference type="WBParaSite" id="PSAMB.scaffold17267size1162.g37208.t1"/>
    </source>
</evidence>